<proteinExistence type="predicted"/>
<gene>
    <name evidence="1" type="ORF">MSG28_003708</name>
</gene>
<keyword evidence="2" id="KW-1185">Reference proteome</keyword>
<reference evidence="1 2" key="1">
    <citation type="journal article" date="2022" name="Genome Biol. Evol.">
        <title>The Spruce Budworm Genome: Reconstructing the Evolutionary History of Antifreeze Proteins.</title>
        <authorList>
            <person name="Beliveau C."/>
            <person name="Gagne P."/>
            <person name="Picq S."/>
            <person name="Vernygora O."/>
            <person name="Keeling C.I."/>
            <person name="Pinkney K."/>
            <person name="Doucet D."/>
            <person name="Wen F."/>
            <person name="Johnston J.S."/>
            <person name="Maaroufi H."/>
            <person name="Boyle B."/>
            <person name="Laroche J."/>
            <person name="Dewar K."/>
            <person name="Juretic N."/>
            <person name="Blackburn G."/>
            <person name="Nisole A."/>
            <person name="Brunet B."/>
            <person name="Brandao M."/>
            <person name="Lumley L."/>
            <person name="Duan J."/>
            <person name="Quan G."/>
            <person name="Lucarotti C.J."/>
            <person name="Roe A.D."/>
            <person name="Sperling F.A.H."/>
            <person name="Levesque R.C."/>
            <person name="Cusson M."/>
        </authorList>
    </citation>
    <scope>NUCLEOTIDE SEQUENCE [LARGE SCALE GENOMIC DNA]</scope>
    <source>
        <strain evidence="1">Glfc:IPQL:Cfum</strain>
    </source>
</reference>
<dbReference type="Proteomes" id="UP001064048">
    <property type="component" value="Chromosome 5"/>
</dbReference>
<protein>
    <submittedName>
        <fullName evidence="1">Uncharacterized protein</fullName>
    </submittedName>
</protein>
<evidence type="ECO:0000313" key="1">
    <source>
        <dbReference type="EMBL" id="KAI8435390.1"/>
    </source>
</evidence>
<dbReference type="EMBL" id="CM046105">
    <property type="protein sequence ID" value="KAI8435390.1"/>
    <property type="molecule type" value="Genomic_DNA"/>
</dbReference>
<accession>A0ACC0KGP2</accession>
<evidence type="ECO:0000313" key="2">
    <source>
        <dbReference type="Proteomes" id="UP001064048"/>
    </source>
</evidence>
<sequence>MFFHRIKIPKDGTKKPVYRLLSSSLDKTLIVWEPEGGSAQGAWTERVRVGEVGGSGLGFYGSRFGPRGGAILGHGYNGSFHIWELDKETAQWAPRVVAGGHYGRVEDAAWAPGAAHLVSVAADQTTRLHAPWHRPDGSTEWHELARPQVHGYDMAAVALVSARVLASAAEEKVVRVFAAPANFDANYANIVGAPLPGRSEGAEGASVPSLGLSNKAVFADEDDNDGYFVPVNLTEPPTEETLMQHTLWPEQQKLYGHGYEVFALAAAPDGSLLASACKATTREHAAILLWETSTWHQIQKLPCHQLTITQLAFSPDSRHLLSVSRDRSWYLHTRSGDQFQLAANTDKTNGVHTRIIWCCAWASDSGVFGTGSREGKVCIWSKAEPSSSSLGDYALLGTPLELPKDSVTALAFAPLTDSVVAVGLDSGRIGFYSFDVQRWTLLKELDYSAAHHMTVRRLSFKPKDEDREMLLASAGADHLVRIYSVYIS</sequence>
<comment type="caution">
    <text evidence="1">The sequence shown here is derived from an EMBL/GenBank/DDBJ whole genome shotgun (WGS) entry which is preliminary data.</text>
</comment>
<organism evidence="1 2">
    <name type="scientific">Choristoneura fumiferana</name>
    <name type="common">Spruce budworm moth</name>
    <name type="synonym">Archips fumiferana</name>
    <dbReference type="NCBI Taxonomy" id="7141"/>
    <lineage>
        <taxon>Eukaryota</taxon>
        <taxon>Metazoa</taxon>
        <taxon>Ecdysozoa</taxon>
        <taxon>Arthropoda</taxon>
        <taxon>Hexapoda</taxon>
        <taxon>Insecta</taxon>
        <taxon>Pterygota</taxon>
        <taxon>Neoptera</taxon>
        <taxon>Endopterygota</taxon>
        <taxon>Lepidoptera</taxon>
        <taxon>Glossata</taxon>
        <taxon>Ditrysia</taxon>
        <taxon>Tortricoidea</taxon>
        <taxon>Tortricidae</taxon>
        <taxon>Tortricinae</taxon>
        <taxon>Choristoneura</taxon>
    </lineage>
</organism>
<name>A0ACC0KGP2_CHOFU</name>